<evidence type="ECO:0000256" key="5">
    <source>
        <dbReference type="ARBA" id="ARBA00023125"/>
    </source>
</evidence>
<reference evidence="11 12" key="1">
    <citation type="submission" date="2019-10" db="EMBL/GenBank/DDBJ databases">
        <title>Unraveling microbial dark matter from salterns through culturing: the case of the genus Halosegnis.</title>
        <authorList>
            <person name="Duran-Viseras A."/>
            <person name="Andrei A.-S."/>
            <person name="Vera-Gargallo B."/>
            <person name="Ghai R."/>
            <person name="Sanchez-Porro C."/>
            <person name="Ventosa A."/>
        </authorList>
    </citation>
    <scope>NUCLEOTIDE SEQUENCE [LARGE SCALE GENOMIC DNA]</scope>
    <source>
        <strain evidence="11 12">F17-44</strain>
    </source>
</reference>
<dbReference type="Pfam" id="PF07282">
    <property type="entry name" value="Cas12f1-like_TNB"/>
    <property type="match status" value="1"/>
</dbReference>
<evidence type="ECO:0000256" key="6">
    <source>
        <dbReference type="ARBA" id="ARBA00023172"/>
    </source>
</evidence>
<evidence type="ECO:0000256" key="1">
    <source>
        <dbReference type="ARBA" id="ARBA00008761"/>
    </source>
</evidence>
<evidence type="ECO:0000259" key="10">
    <source>
        <dbReference type="Pfam" id="PF12323"/>
    </source>
</evidence>
<dbReference type="Pfam" id="PF12323">
    <property type="entry name" value="HTH_OrfB_IS605"/>
    <property type="match status" value="1"/>
</dbReference>
<name>A0A5N5U789_9EURY</name>
<dbReference type="OrthoDB" id="33505at2157"/>
<dbReference type="GO" id="GO:0046872">
    <property type="term" value="F:metal ion binding"/>
    <property type="evidence" value="ECO:0007669"/>
    <property type="project" value="UniProtKB-KW"/>
</dbReference>
<sequence length="428" mass="47887">MKYSPRYQLFPDEQQQEQLNWTVDVVRQVYNDALNRFNDVPESDGTLNQRVRSVRDELPSMKDWWDDLNDVYSTVLQNAVVRIEQNIETLHGLKNQGYDVGELKWKAPRDFQSFTYNKKGFELDKKSGPPGRGELTLKKIAGETITVPIRLHRDIPDHDSIQQLTLKQESTGEWYASFTITTEPPAKPDVTEIDASDCVGIDLGINTFIHDSDGREIDRLDLSDDRERLEREQRSLSRKTEGSNNYEKQRKRVASVHARMNTKKRDFKHKLAHFYTTTYDAVFLEDLNVADLMQSSGSSRNTAEVGWRDLITIFEHHGEKNGCYVETVHSGGTTKQCASCGVSTEKPLWVREHSCPACGFSTDRDLNAAANVLSRGLQQLGVGHSEATPAETATAVATDGGDASVSVDASGVVESGSPALTETVSTVE</sequence>
<dbReference type="NCBIfam" id="NF040570">
    <property type="entry name" value="guided_TnpB"/>
    <property type="match status" value="1"/>
</dbReference>
<dbReference type="EMBL" id="QJOW01000004">
    <property type="protein sequence ID" value="KAB7514348.1"/>
    <property type="molecule type" value="Genomic_DNA"/>
</dbReference>
<dbReference type="GO" id="GO:0032196">
    <property type="term" value="P:transposition"/>
    <property type="evidence" value="ECO:0007669"/>
    <property type="project" value="UniProtKB-KW"/>
</dbReference>
<comment type="caution">
    <text evidence="11">The sequence shown here is derived from an EMBL/GenBank/DDBJ whole genome shotgun (WGS) entry which is preliminary data.</text>
</comment>
<feature type="domain" description="Cas12f1-like TNB" evidence="9">
    <location>
        <begin position="307"/>
        <end position="372"/>
    </location>
</feature>
<dbReference type="Proteomes" id="UP000326302">
    <property type="component" value="Unassembled WGS sequence"/>
</dbReference>
<keyword evidence="4" id="KW-0862">Zinc</keyword>
<feature type="domain" description="Transposase putative helix-turn-helix" evidence="10">
    <location>
        <begin position="5"/>
        <end position="37"/>
    </location>
</feature>
<evidence type="ECO:0000259" key="8">
    <source>
        <dbReference type="Pfam" id="PF01385"/>
    </source>
</evidence>
<keyword evidence="5" id="KW-0238">DNA-binding</keyword>
<comment type="similarity">
    <text evidence="1">In the C-terminal section; belongs to the transposase 35 family.</text>
</comment>
<evidence type="ECO:0000313" key="12">
    <source>
        <dbReference type="Proteomes" id="UP000326302"/>
    </source>
</evidence>
<keyword evidence="2" id="KW-0815">Transposition</keyword>
<dbReference type="Pfam" id="PF01385">
    <property type="entry name" value="OrfB_IS605"/>
    <property type="match status" value="1"/>
</dbReference>
<feature type="compositionally biased region" description="Basic and acidic residues" evidence="7">
    <location>
        <begin position="231"/>
        <end position="241"/>
    </location>
</feature>
<evidence type="ECO:0000256" key="4">
    <source>
        <dbReference type="ARBA" id="ARBA00022833"/>
    </source>
</evidence>
<dbReference type="InterPro" id="IPR001959">
    <property type="entry name" value="Transposase"/>
</dbReference>
<dbReference type="RefSeq" id="WP_152120677.1">
    <property type="nucleotide sequence ID" value="NZ_QJOW01000004.1"/>
</dbReference>
<keyword evidence="3" id="KW-0479">Metal-binding</keyword>
<evidence type="ECO:0000259" key="9">
    <source>
        <dbReference type="Pfam" id="PF07282"/>
    </source>
</evidence>
<evidence type="ECO:0000256" key="2">
    <source>
        <dbReference type="ARBA" id="ARBA00022578"/>
    </source>
</evidence>
<organism evidence="11 12">
    <name type="scientific">Halosegnis rubeus</name>
    <dbReference type="NCBI Taxonomy" id="2212850"/>
    <lineage>
        <taxon>Archaea</taxon>
        <taxon>Methanobacteriati</taxon>
        <taxon>Methanobacteriota</taxon>
        <taxon>Stenosarchaea group</taxon>
        <taxon>Halobacteria</taxon>
        <taxon>Halobacteriales</taxon>
        <taxon>Natronomonadaceae</taxon>
        <taxon>Halosegnis</taxon>
    </lineage>
</organism>
<protein>
    <submittedName>
        <fullName evidence="11">Transposase</fullName>
    </submittedName>
</protein>
<dbReference type="GO" id="GO:0003677">
    <property type="term" value="F:DNA binding"/>
    <property type="evidence" value="ECO:0007669"/>
    <property type="project" value="UniProtKB-KW"/>
</dbReference>
<dbReference type="InterPro" id="IPR021027">
    <property type="entry name" value="Transposase_put_HTH"/>
</dbReference>
<evidence type="ECO:0000313" key="11">
    <source>
        <dbReference type="EMBL" id="KAB7514348.1"/>
    </source>
</evidence>
<gene>
    <name evidence="11" type="ORF">DMP03_10800</name>
</gene>
<proteinExistence type="inferred from homology"/>
<feature type="region of interest" description="Disordered" evidence="7">
    <location>
        <begin position="231"/>
        <end position="253"/>
    </location>
</feature>
<dbReference type="AlphaFoldDB" id="A0A5N5U789"/>
<evidence type="ECO:0000256" key="7">
    <source>
        <dbReference type="SAM" id="MobiDB-lite"/>
    </source>
</evidence>
<dbReference type="InterPro" id="IPR010095">
    <property type="entry name" value="Cas12f1-like_TNB"/>
</dbReference>
<feature type="domain" description="Probable transposase IS891/IS1136/IS1341" evidence="8">
    <location>
        <begin position="197"/>
        <end position="295"/>
    </location>
</feature>
<accession>A0A5N5U789</accession>
<dbReference type="GO" id="GO:0006310">
    <property type="term" value="P:DNA recombination"/>
    <property type="evidence" value="ECO:0007669"/>
    <property type="project" value="UniProtKB-KW"/>
</dbReference>
<keyword evidence="6" id="KW-0233">DNA recombination</keyword>
<evidence type="ECO:0000256" key="3">
    <source>
        <dbReference type="ARBA" id="ARBA00022723"/>
    </source>
</evidence>